<reference evidence="4 5" key="1">
    <citation type="submission" date="2019-12" db="EMBL/GenBank/DDBJ databases">
        <authorList>
            <person name="Li M."/>
        </authorList>
    </citation>
    <scope>NUCLEOTIDE SEQUENCE [LARGE SCALE GENOMIC DNA]</scope>
    <source>
        <strain evidence="4 5">GBMRC 2024</strain>
    </source>
</reference>
<dbReference type="Proteomes" id="UP000477911">
    <property type="component" value="Unassembled WGS sequence"/>
</dbReference>
<feature type="domain" description="Tryptophan synthase beta chain-like PALP" evidence="3">
    <location>
        <begin position="41"/>
        <end position="341"/>
    </location>
</feature>
<evidence type="ECO:0000313" key="5">
    <source>
        <dbReference type="Proteomes" id="UP000477911"/>
    </source>
</evidence>
<protein>
    <submittedName>
        <fullName evidence="4">Pyridoxal-phosphate dependent enzyme</fullName>
    </submittedName>
</protein>
<name>A0A6L7G263_9RHOB</name>
<dbReference type="InterPro" id="IPR036052">
    <property type="entry name" value="TrpB-like_PALP_sf"/>
</dbReference>
<dbReference type="SUPFAM" id="SSF53686">
    <property type="entry name" value="Tryptophan synthase beta subunit-like PLP-dependent enzymes"/>
    <property type="match status" value="1"/>
</dbReference>
<dbReference type="InterPro" id="IPR001926">
    <property type="entry name" value="TrpB-like_PALP"/>
</dbReference>
<comment type="cofactor">
    <cofactor evidence="1">
        <name>pyridoxal 5'-phosphate</name>
        <dbReference type="ChEBI" id="CHEBI:597326"/>
    </cofactor>
</comment>
<proteinExistence type="predicted"/>
<evidence type="ECO:0000256" key="1">
    <source>
        <dbReference type="ARBA" id="ARBA00001933"/>
    </source>
</evidence>
<keyword evidence="5" id="KW-1185">Reference proteome</keyword>
<dbReference type="PANTHER" id="PTHR42937:SF1">
    <property type="entry name" value="DIAMINOPROPIONATE AMMONIA-LYASE"/>
    <property type="match status" value="1"/>
</dbReference>
<dbReference type="EMBL" id="WUMU01000004">
    <property type="protein sequence ID" value="MXN17530.1"/>
    <property type="molecule type" value="Genomic_DNA"/>
</dbReference>
<dbReference type="RefSeq" id="WP_160892928.1">
    <property type="nucleotide sequence ID" value="NZ_WUMU01000004.1"/>
</dbReference>
<evidence type="ECO:0000256" key="2">
    <source>
        <dbReference type="ARBA" id="ARBA00022898"/>
    </source>
</evidence>
<accession>A0A6L7G263</accession>
<dbReference type="PANTHER" id="PTHR42937">
    <property type="match status" value="1"/>
</dbReference>
<dbReference type="Pfam" id="PF00291">
    <property type="entry name" value="PALP"/>
    <property type="match status" value="1"/>
</dbReference>
<organism evidence="4 5">
    <name type="scientific">Pseudooceanicola albus</name>
    <dbReference type="NCBI Taxonomy" id="2692189"/>
    <lineage>
        <taxon>Bacteria</taxon>
        <taxon>Pseudomonadati</taxon>
        <taxon>Pseudomonadota</taxon>
        <taxon>Alphaproteobacteria</taxon>
        <taxon>Rhodobacterales</taxon>
        <taxon>Paracoccaceae</taxon>
        <taxon>Pseudooceanicola</taxon>
    </lineage>
</organism>
<evidence type="ECO:0000313" key="4">
    <source>
        <dbReference type="EMBL" id="MXN17530.1"/>
    </source>
</evidence>
<dbReference type="Gene3D" id="3.40.50.1100">
    <property type="match status" value="2"/>
</dbReference>
<dbReference type="AlphaFoldDB" id="A0A6L7G263"/>
<gene>
    <name evidence="4" type="ORF">GR170_06775</name>
</gene>
<evidence type="ECO:0000259" key="3">
    <source>
        <dbReference type="Pfam" id="PF00291"/>
    </source>
</evidence>
<sequence length="346" mass="34858">MQIMINPHRGHGLDDPALAEIPFPAQDAGPPRALMARCPRAGATPLVELPGLARQAGVAGLYVKDERARMGLGSFKALGAAYVVACDAAEGPVTGRSYVTASAGNHGLSLAAGAAAFGARAVIYLSATVPEGFAARLAAEGAEVRRAGTTYEDSMAAAAEAARTEGLELVSDSSWPGYVTRPHRLMEGYLVLAAEAVAQMPVPPSHVFLQAGVGGLAAAAAAHMRAAWGDAPVITVVEPEAAPALVASVRAGRAVTTKGPVSIMGRLDCKVPSLIALKGLARDADAFLTLTEAEAAEASERVARAGLPSTPSGVAGLAGLLAAGPAVPGLDAAARVLCILSEQADP</sequence>
<keyword evidence="2" id="KW-0663">Pyridoxal phosphate</keyword>
<comment type="caution">
    <text evidence="4">The sequence shown here is derived from an EMBL/GenBank/DDBJ whole genome shotgun (WGS) entry which is preliminary data.</text>
</comment>